<protein>
    <recommendedName>
        <fullName evidence="2">EF-hand domain-containing protein</fullName>
    </recommendedName>
</protein>
<dbReference type="OrthoDB" id="408387at2759"/>
<evidence type="ECO:0000313" key="4">
    <source>
        <dbReference type="Proteomes" id="UP000187209"/>
    </source>
</evidence>
<proteinExistence type="predicted"/>
<dbReference type="AlphaFoldDB" id="A0A1R2CEI9"/>
<dbReference type="Gene3D" id="1.10.238.10">
    <property type="entry name" value="EF-hand"/>
    <property type="match status" value="1"/>
</dbReference>
<dbReference type="SUPFAM" id="SSF47473">
    <property type="entry name" value="EF-hand"/>
    <property type="match status" value="1"/>
</dbReference>
<feature type="domain" description="EF-hand" evidence="2">
    <location>
        <begin position="14"/>
        <end position="49"/>
    </location>
</feature>
<dbReference type="EMBL" id="MPUH01000177">
    <property type="protein sequence ID" value="OMJ87413.1"/>
    <property type="molecule type" value="Genomic_DNA"/>
</dbReference>
<dbReference type="InterPro" id="IPR011992">
    <property type="entry name" value="EF-hand-dom_pair"/>
</dbReference>
<dbReference type="CDD" id="cd00051">
    <property type="entry name" value="EFh"/>
    <property type="match status" value="1"/>
</dbReference>
<dbReference type="PROSITE" id="PS50222">
    <property type="entry name" value="EF_HAND_2"/>
    <property type="match status" value="2"/>
</dbReference>
<dbReference type="GO" id="GO:0005509">
    <property type="term" value="F:calcium ion binding"/>
    <property type="evidence" value="ECO:0007669"/>
    <property type="project" value="InterPro"/>
</dbReference>
<sequence length="117" mass="13355">MGVCFSKGSGLCAEAKSLAVDIFKEMDKDGNNTIDFNEAVIFWERNYAKISSRAMFEAVDKDKNDKIDLKEWIAFWTRVKKSGHSDEEILEELKSLKNRGSWVGFNNVDAVNKKKID</sequence>
<evidence type="ECO:0000259" key="2">
    <source>
        <dbReference type="PROSITE" id="PS50222"/>
    </source>
</evidence>
<feature type="domain" description="EF-hand" evidence="2">
    <location>
        <begin position="53"/>
        <end position="82"/>
    </location>
</feature>
<dbReference type="InterPro" id="IPR018247">
    <property type="entry name" value="EF_Hand_1_Ca_BS"/>
</dbReference>
<evidence type="ECO:0000256" key="1">
    <source>
        <dbReference type="ARBA" id="ARBA00022837"/>
    </source>
</evidence>
<reference evidence="3 4" key="1">
    <citation type="submission" date="2016-11" db="EMBL/GenBank/DDBJ databases">
        <title>The macronuclear genome of Stentor coeruleus: a giant cell with tiny introns.</title>
        <authorList>
            <person name="Slabodnick M."/>
            <person name="Ruby J.G."/>
            <person name="Reiff S.B."/>
            <person name="Swart E.C."/>
            <person name="Gosai S."/>
            <person name="Prabakaran S."/>
            <person name="Witkowska E."/>
            <person name="Larue G.E."/>
            <person name="Fisher S."/>
            <person name="Freeman R.M."/>
            <person name="Gunawardena J."/>
            <person name="Chu W."/>
            <person name="Stover N.A."/>
            <person name="Gregory B.D."/>
            <person name="Nowacki M."/>
            <person name="Derisi J."/>
            <person name="Roy S.W."/>
            <person name="Marshall W.F."/>
            <person name="Sood P."/>
        </authorList>
    </citation>
    <scope>NUCLEOTIDE SEQUENCE [LARGE SCALE GENOMIC DNA]</scope>
    <source>
        <strain evidence="3">WM001</strain>
    </source>
</reference>
<evidence type="ECO:0000313" key="3">
    <source>
        <dbReference type="EMBL" id="OMJ87413.1"/>
    </source>
</evidence>
<dbReference type="SMART" id="SM00054">
    <property type="entry name" value="EFh"/>
    <property type="match status" value="2"/>
</dbReference>
<keyword evidence="1" id="KW-0106">Calcium</keyword>
<gene>
    <name evidence="3" type="ORF">SteCoe_10830</name>
</gene>
<organism evidence="3 4">
    <name type="scientific">Stentor coeruleus</name>
    <dbReference type="NCBI Taxonomy" id="5963"/>
    <lineage>
        <taxon>Eukaryota</taxon>
        <taxon>Sar</taxon>
        <taxon>Alveolata</taxon>
        <taxon>Ciliophora</taxon>
        <taxon>Postciliodesmatophora</taxon>
        <taxon>Heterotrichea</taxon>
        <taxon>Heterotrichida</taxon>
        <taxon>Stentoridae</taxon>
        <taxon>Stentor</taxon>
    </lineage>
</organism>
<name>A0A1R2CEI9_9CILI</name>
<dbReference type="Pfam" id="PF13833">
    <property type="entry name" value="EF-hand_8"/>
    <property type="match status" value="1"/>
</dbReference>
<dbReference type="Proteomes" id="UP000187209">
    <property type="component" value="Unassembled WGS sequence"/>
</dbReference>
<keyword evidence="4" id="KW-1185">Reference proteome</keyword>
<comment type="caution">
    <text evidence="3">The sequence shown here is derived from an EMBL/GenBank/DDBJ whole genome shotgun (WGS) entry which is preliminary data.</text>
</comment>
<dbReference type="PROSITE" id="PS00018">
    <property type="entry name" value="EF_HAND_1"/>
    <property type="match status" value="1"/>
</dbReference>
<dbReference type="InterPro" id="IPR002048">
    <property type="entry name" value="EF_hand_dom"/>
</dbReference>
<accession>A0A1R2CEI9</accession>